<dbReference type="Proteomes" id="UP000713880">
    <property type="component" value="Unassembled WGS sequence"/>
</dbReference>
<feature type="transmembrane region" description="Helical" evidence="2">
    <location>
        <begin position="89"/>
        <end position="111"/>
    </location>
</feature>
<evidence type="ECO:0000313" key="3">
    <source>
        <dbReference type="EMBL" id="MBM6826460.1"/>
    </source>
</evidence>
<evidence type="ECO:0000313" key="4">
    <source>
        <dbReference type="Proteomes" id="UP000713880"/>
    </source>
</evidence>
<proteinExistence type="predicted"/>
<keyword evidence="2" id="KW-1133">Transmembrane helix</keyword>
<reference evidence="3" key="2">
    <citation type="journal article" date="2021" name="Sci. Rep.">
        <title>The distribution of antibiotic resistance genes in chicken gut microbiota commensals.</title>
        <authorList>
            <person name="Juricova H."/>
            <person name="Matiasovicova J."/>
            <person name="Kubasova T."/>
            <person name="Cejkova D."/>
            <person name="Rychlik I."/>
        </authorList>
    </citation>
    <scope>NUCLEOTIDE SEQUENCE</scope>
    <source>
        <strain evidence="3">An420c</strain>
    </source>
</reference>
<protein>
    <submittedName>
        <fullName evidence="3">Uncharacterized protein</fullName>
    </submittedName>
</protein>
<evidence type="ECO:0000256" key="1">
    <source>
        <dbReference type="SAM" id="MobiDB-lite"/>
    </source>
</evidence>
<evidence type="ECO:0000256" key="2">
    <source>
        <dbReference type="SAM" id="Phobius"/>
    </source>
</evidence>
<dbReference type="RefSeq" id="WP_204908507.1">
    <property type="nucleotide sequence ID" value="NZ_JACJLV010000011.1"/>
</dbReference>
<dbReference type="EMBL" id="JACJLV010000011">
    <property type="protein sequence ID" value="MBM6826460.1"/>
    <property type="molecule type" value="Genomic_DNA"/>
</dbReference>
<organism evidence="3 4">
    <name type="scientific">Mordavella massiliensis</name>
    <dbReference type="NCBI Taxonomy" id="1871024"/>
    <lineage>
        <taxon>Bacteria</taxon>
        <taxon>Bacillati</taxon>
        <taxon>Bacillota</taxon>
        <taxon>Clostridia</taxon>
        <taxon>Eubacteriales</taxon>
        <taxon>Clostridiaceae</taxon>
        <taxon>Mordavella</taxon>
    </lineage>
</organism>
<reference evidence="3" key="1">
    <citation type="submission" date="2020-08" db="EMBL/GenBank/DDBJ databases">
        <authorList>
            <person name="Cejkova D."/>
            <person name="Kubasova T."/>
            <person name="Jahodarova E."/>
            <person name="Rychlik I."/>
        </authorList>
    </citation>
    <scope>NUCLEOTIDE SEQUENCE</scope>
    <source>
        <strain evidence="3">An420c</strain>
    </source>
</reference>
<name>A0A938X2G7_9CLOT</name>
<keyword evidence="4" id="KW-1185">Reference proteome</keyword>
<dbReference type="AlphaFoldDB" id="A0A938X2G7"/>
<feature type="region of interest" description="Disordered" evidence="1">
    <location>
        <begin position="1"/>
        <end position="55"/>
    </location>
</feature>
<sequence length="155" mass="17878">MNENLDNKYSPENAEHTENAENRQYTDPNAGAEQNQYQGNYYYDAGPDPANQQYQQNYQYQQPYQQYQQNYQPGYDPGMDQKPLSMGEWILTILVMMIPCVGLILYLIWAFGKTGNVNRRNYCRAYLIIYVVILAISIAFMAIFGAAVFSVGTTY</sequence>
<feature type="compositionally biased region" description="Polar residues" evidence="1">
    <location>
        <begin position="22"/>
        <end position="39"/>
    </location>
</feature>
<comment type="caution">
    <text evidence="3">The sequence shown here is derived from an EMBL/GenBank/DDBJ whole genome shotgun (WGS) entry which is preliminary data.</text>
</comment>
<keyword evidence="2" id="KW-0812">Transmembrane</keyword>
<accession>A0A938X2G7</accession>
<feature type="transmembrane region" description="Helical" evidence="2">
    <location>
        <begin position="123"/>
        <end position="149"/>
    </location>
</feature>
<gene>
    <name evidence="3" type="ORF">H6A13_04970</name>
</gene>
<keyword evidence="2" id="KW-0472">Membrane</keyword>